<evidence type="ECO:0000256" key="3">
    <source>
        <dbReference type="SAM" id="MobiDB-lite"/>
    </source>
</evidence>
<name>I2GSE8_9BACT</name>
<feature type="chain" id="PRO_5003658731" evidence="4">
    <location>
        <begin position="19"/>
        <end position="374"/>
    </location>
</feature>
<accession>I2GSE8</accession>
<organism evidence="5 6">
    <name type="scientific">Fibrisoma limi BUZ 3</name>
    <dbReference type="NCBI Taxonomy" id="1185876"/>
    <lineage>
        <taxon>Bacteria</taxon>
        <taxon>Pseudomonadati</taxon>
        <taxon>Bacteroidota</taxon>
        <taxon>Cytophagia</taxon>
        <taxon>Cytophagales</taxon>
        <taxon>Spirosomataceae</taxon>
        <taxon>Fibrisoma</taxon>
    </lineage>
</organism>
<keyword evidence="4" id="KW-0732">Signal</keyword>
<dbReference type="eggNOG" id="COG2706">
    <property type="taxonomic scope" value="Bacteria"/>
</dbReference>
<keyword evidence="6" id="KW-1185">Reference proteome</keyword>
<dbReference type="RefSeq" id="WP_009285388.1">
    <property type="nucleotide sequence ID" value="NZ_CAIT01000010.1"/>
</dbReference>
<dbReference type="SUPFAM" id="SSF51004">
    <property type="entry name" value="C-terminal (heme d1) domain of cytochrome cd1-nitrite reductase"/>
    <property type="match status" value="1"/>
</dbReference>
<keyword evidence="5" id="KW-0378">Hydrolase</keyword>
<dbReference type="PANTHER" id="PTHR30344:SF1">
    <property type="entry name" value="6-PHOSPHOGLUCONOLACTONASE"/>
    <property type="match status" value="1"/>
</dbReference>
<dbReference type="InterPro" id="IPR019405">
    <property type="entry name" value="Lactonase_7-beta_prop"/>
</dbReference>
<protein>
    <submittedName>
        <fullName evidence="5">6-phosphogluconolactonase</fullName>
        <ecNumber evidence="5">3.1.1.31</ecNumber>
    </submittedName>
</protein>
<sequence>MKSFLTTILCLLMMSAYAQSAKEILYVGTYSVRGSEGIYVFEFDRATGNLKQMQTVPNDKSPSFLAIHPSGKYLYSVNEGADKNGGVSAYAIEPKTGNLNPLNQQPSKGRGPCHVSVDQTGKLAFVSNYGGGTFTVLPIKADGTLGEPTESMEYTGSGPNQQRQEKPHIHSATLSPDNRFVYVADLGSDKVYIYDIDPASGKVKPAATPFVSVKPGSGPRHLAIHPNGRYVYVVEELTSAVATFKRDAKTGALTLIQDNVKTLPADFSGNNTSADIHTDPTGKYLYQSNRGYNALAILSIAKDGTVTLMGQQPTGGKTPRNFMVDPKGQYVLAANQETDNITVFRLDPKTGKLTDTGKSVSVPSPVCLKLMTVQ</sequence>
<dbReference type="EC" id="3.1.1.31" evidence="5"/>
<dbReference type="Gene3D" id="2.130.10.10">
    <property type="entry name" value="YVTN repeat-like/Quinoprotein amine dehydrogenase"/>
    <property type="match status" value="1"/>
</dbReference>
<keyword evidence="2" id="KW-0119">Carbohydrate metabolism</keyword>
<dbReference type="EMBL" id="CAIT01000010">
    <property type="protein sequence ID" value="CCH56827.1"/>
    <property type="molecule type" value="Genomic_DNA"/>
</dbReference>
<comment type="similarity">
    <text evidence="1">Belongs to the cycloisomerase 2 family.</text>
</comment>
<dbReference type="InterPro" id="IPR050282">
    <property type="entry name" value="Cycloisomerase_2"/>
</dbReference>
<evidence type="ECO:0000256" key="2">
    <source>
        <dbReference type="ARBA" id="ARBA00022526"/>
    </source>
</evidence>
<feature type="compositionally biased region" description="Polar residues" evidence="3">
    <location>
        <begin position="152"/>
        <end position="162"/>
    </location>
</feature>
<dbReference type="InterPro" id="IPR015943">
    <property type="entry name" value="WD40/YVTN_repeat-like_dom_sf"/>
</dbReference>
<dbReference type="AlphaFoldDB" id="I2GSE8"/>
<dbReference type="OrthoDB" id="9790815at2"/>
<dbReference type="GO" id="GO:0005829">
    <property type="term" value="C:cytosol"/>
    <property type="evidence" value="ECO:0007669"/>
    <property type="project" value="TreeGrafter"/>
</dbReference>
<comment type="caution">
    <text evidence="5">The sequence shown here is derived from an EMBL/GenBank/DDBJ whole genome shotgun (WGS) entry which is preliminary data.</text>
</comment>
<feature type="region of interest" description="Disordered" evidence="3">
    <location>
        <begin position="147"/>
        <end position="168"/>
    </location>
</feature>
<evidence type="ECO:0000313" key="5">
    <source>
        <dbReference type="EMBL" id="CCH56827.1"/>
    </source>
</evidence>
<dbReference type="FunFam" id="2.130.10.10:FF:000306">
    <property type="entry name" value="3-carboxymuconate cyclase"/>
    <property type="match status" value="1"/>
</dbReference>
<evidence type="ECO:0000256" key="4">
    <source>
        <dbReference type="SAM" id="SignalP"/>
    </source>
</evidence>
<reference evidence="5 6" key="1">
    <citation type="journal article" date="2012" name="J. Bacteriol.">
        <title>Genome Sequence of the Filamentous Bacterium Fibrisoma limi BUZ 3T.</title>
        <authorList>
            <person name="Filippini M."/>
            <person name="Qi W."/>
            <person name="Jaenicke S."/>
            <person name="Goesmann A."/>
            <person name="Smits T.H."/>
            <person name="Bagheri H.C."/>
        </authorList>
    </citation>
    <scope>NUCLEOTIDE SEQUENCE [LARGE SCALE GENOMIC DNA]</scope>
    <source>
        <strain evidence="6">BUZ 3T</strain>
    </source>
</reference>
<dbReference type="Pfam" id="PF10282">
    <property type="entry name" value="Lactonase"/>
    <property type="match status" value="1"/>
</dbReference>
<dbReference type="STRING" id="1185876.BN8_06214"/>
<dbReference type="GO" id="GO:0006006">
    <property type="term" value="P:glucose metabolic process"/>
    <property type="evidence" value="ECO:0007669"/>
    <property type="project" value="UniProtKB-KW"/>
</dbReference>
<gene>
    <name evidence="5" type="ORF">BN8_06214</name>
</gene>
<keyword evidence="2" id="KW-0313">Glucose metabolism</keyword>
<dbReference type="PANTHER" id="PTHR30344">
    <property type="entry name" value="6-PHOSPHOGLUCONOLACTONASE-RELATED"/>
    <property type="match status" value="1"/>
</dbReference>
<proteinExistence type="inferred from homology"/>
<evidence type="ECO:0000313" key="6">
    <source>
        <dbReference type="Proteomes" id="UP000009309"/>
    </source>
</evidence>
<evidence type="ECO:0000256" key="1">
    <source>
        <dbReference type="ARBA" id="ARBA00005564"/>
    </source>
</evidence>
<dbReference type="GO" id="GO:0017057">
    <property type="term" value="F:6-phosphogluconolactonase activity"/>
    <property type="evidence" value="ECO:0007669"/>
    <property type="project" value="UniProtKB-EC"/>
</dbReference>
<feature type="signal peptide" evidence="4">
    <location>
        <begin position="1"/>
        <end position="18"/>
    </location>
</feature>
<dbReference type="InterPro" id="IPR011048">
    <property type="entry name" value="Haem_d1_sf"/>
</dbReference>
<dbReference type="Proteomes" id="UP000009309">
    <property type="component" value="Unassembled WGS sequence"/>
</dbReference>